<dbReference type="KEGG" id="sus:Acid_1368"/>
<dbReference type="InterPro" id="IPR019734">
    <property type="entry name" value="TPR_rpt"/>
</dbReference>
<dbReference type="PANTHER" id="PTHR43289:SF34">
    <property type="entry name" value="SERINE_THREONINE-PROTEIN KINASE YBDM-RELATED"/>
    <property type="match status" value="1"/>
</dbReference>
<dbReference type="Pfam" id="PF13432">
    <property type="entry name" value="TPR_16"/>
    <property type="match status" value="2"/>
</dbReference>
<dbReference type="OrthoDB" id="9797180at2"/>
<evidence type="ECO:0000256" key="2">
    <source>
        <dbReference type="ARBA" id="ARBA00022741"/>
    </source>
</evidence>
<dbReference type="SMART" id="SM00028">
    <property type="entry name" value="TPR"/>
    <property type="match status" value="4"/>
</dbReference>
<gene>
    <name evidence="8" type="ordered locus">Acid_1368</name>
</gene>
<sequence>MTPERWERAKEVVQGAWEHDVAERGVYLDEACAGDQEMRAEVESLLASDQNASGFLATPVRELIQQATLPEYWAGRRLGAYQMVREIGHGGMGTVYLAERADGEYRMQVAIKLVSPHLCTEAVLRRFRTERQVEASLDHPNITRLLDGGTTDDGLPYLVMEYVDGVRIDAWCDSRKLSVRDRLKLFRQVCAAVQSAHEKEIVHRDIKPGNILVTADGTIKLLDFGISKVLNRELFDTPETTLGETPMTPEYASPEQIRGLRVGPATDIYSLGVVLYQLLTGSLPFASQREQRQVMRAICEEEPLKPSAAIHQETVLAGQQGMVAETTSQARGESPTGLRRLLSGDLDNIVLKALRKEPERRYPTVRALSEDLDRFLQDLPVEARKDSLPYRSLKFLKRNRALITVGMISAVLVLAVDLGSRKSSRYNLAPDNASIAVLPFADISPGKDQKYFAEDLTDGLLGMLASIPGLRLSGRESSSKFQGSTQNVAAICKALNVSAVLDASIGNEGGHAKINAHLRAADGRQLWAGTYNREANEIFAVQEEMTQAIAVALNLKPPKRTASPSMTTTPAAYRLFLQGEYFRDQGNVPQAISYFEQTLGKDRGYAPAWVALADAHAQMAGGGTIPAAEGYGKAREELESALALNPHLAEAHALKGYIKMLHERDWPGADASVQRALALAPGSDGAIRIAAFLARILGRLDEAIVLCRRAVELNPIYYNSYKNLGITLYYAGRPTEATGTLQKALELNPKTRYAHAYLCLANLAESRPQEGLTEAEKELNPGYRLSALAMAYQALGERAKSDASLRELIAEQGADLSYQVAEVYAFRGEKELAFQWLDRAYAQNSDSLPEMKADPLFADIRSDARYSALLQKLRLPQ</sequence>
<evidence type="ECO:0000259" key="7">
    <source>
        <dbReference type="PROSITE" id="PS50011"/>
    </source>
</evidence>
<evidence type="ECO:0000256" key="3">
    <source>
        <dbReference type="ARBA" id="ARBA00022777"/>
    </source>
</evidence>
<name>Q029D0_SOLUE</name>
<dbReference type="SMART" id="SM00220">
    <property type="entry name" value="S_TKc"/>
    <property type="match status" value="1"/>
</dbReference>
<dbReference type="eggNOG" id="COG0515">
    <property type="taxonomic scope" value="Bacteria"/>
</dbReference>
<dbReference type="Gene3D" id="3.30.200.20">
    <property type="entry name" value="Phosphorylase Kinase, domain 1"/>
    <property type="match status" value="1"/>
</dbReference>
<feature type="repeat" description="TPR" evidence="5">
    <location>
        <begin position="718"/>
        <end position="751"/>
    </location>
</feature>
<keyword evidence="5" id="KW-0802">TPR repeat</keyword>
<dbReference type="SUPFAM" id="SSF48452">
    <property type="entry name" value="TPR-like"/>
    <property type="match status" value="1"/>
</dbReference>
<dbReference type="SUPFAM" id="SSF56112">
    <property type="entry name" value="Protein kinase-like (PK-like)"/>
    <property type="match status" value="1"/>
</dbReference>
<dbReference type="InterPro" id="IPR008271">
    <property type="entry name" value="Ser/Thr_kinase_AS"/>
</dbReference>
<dbReference type="PANTHER" id="PTHR43289">
    <property type="entry name" value="MITOGEN-ACTIVATED PROTEIN KINASE KINASE KINASE 20-RELATED"/>
    <property type="match status" value="1"/>
</dbReference>
<keyword evidence="4 6" id="KW-0067">ATP-binding</keyword>
<dbReference type="Pfam" id="PF00069">
    <property type="entry name" value="Pkinase"/>
    <property type="match status" value="1"/>
</dbReference>
<dbReference type="NCBIfam" id="NF047558">
    <property type="entry name" value="TPR_END_plus"/>
    <property type="match status" value="1"/>
</dbReference>
<feature type="domain" description="Protein kinase" evidence="7">
    <location>
        <begin position="81"/>
        <end position="376"/>
    </location>
</feature>
<dbReference type="PROSITE" id="PS00107">
    <property type="entry name" value="PROTEIN_KINASE_ATP"/>
    <property type="match status" value="1"/>
</dbReference>
<dbReference type="InterPro" id="IPR000719">
    <property type="entry name" value="Prot_kinase_dom"/>
</dbReference>
<evidence type="ECO:0000256" key="5">
    <source>
        <dbReference type="PROSITE-ProRule" id="PRU00339"/>
    </source>
</evidence>
<dbReference type="InterPro" id="IPR011990">
    <property type="entry name" value="TPR-like_helical_dom_sf"/>
</dbReference>
<accession>Q029D0</accession>
<dbReference type="PROSITE" id="PS00108">
    <property type="entry name" value="PROTEIN_KINASE_ST"/>
    <property type="match status" value="1"/>
</dbReference>
<dbReference type="Gene3D" id="1.25.40.10">
    <property type="entry name" value="Tetratricopeptide repeat domain"/>
    <property type="match status" value="1"/>
</dbReference>
<protein>
    <submittedName>
        <fullName evidence="8">Serine/threonine protein kinase with TPR repeats</fullName>
    </submittedName>
</protein>
<dbReference type="eggNOG" id="COG0457">
    <property type="taxonomic scope" value="Bacteria"/>
</dbReference>
<dbReference type="PROSITE" id="PS50011">
    <property type="entry name" value="PROTEIN_KINASE_DOM"/>
    <property type="match status" value="1"/>
</dbReference>
<dbReference type="HOGENOM" id="CLU_013589_0_1_0"/>
<dbReference type="AlphaFoldDB" id="Q029D0"/>
<evidence type="ECO:0000256" key="4">
    <source>
        <dbReference type="ARBA" id="ARBA00022840"/>
    </source>
</evidence>
<reference evidence="8" key="1">
    <citation type="submission" date="2006-10" db="EMBL/GenBank/DDBJ databases">
        <title>Complete sequence of Solibacter usitatus Ellin6076.</title>
        <authorList>
            <consortium name="US DOE Joint Genome Institute"/>
            <person name="Copeland A."/>
            <person name="Lucas S."/>
            <person name="Lapidus A."/>
            <person name="Barry K."/>
            <person name="Detter J.C."/>
            <person name="Glavina del Rio T."/>
            <person name="Hammon N."/>
            <person name="Israni S."/>
            <person name="Dalin E."/>
            <person name="Tice H."/>
            <person name="Pitluck S."/>
            <person name="Thompson L.S."/>
            <person name="Brettin T."/>
            <person name="Bruce D."/>
            <person name="Han C."/>
            <person name="Tapia R."/>
            <person name="Gilna P."/>
            <person name="Schmutz J."/>
            <person name="Larimer F."/>
            <person name="Land M."/>
            <person name="Hauser L."/>
            <person name="Kyrpides N."/>
            <person name="Mikhailova N."/>
            <person name="Janssen P.H."/>
            <person name="Kuske C.R."/>
            <person name="Richardson P."/>
        </authorList>
    </citation>
    <scope>NUCLEOTIDE SEQUENCE</scope>
    <source>
        <strain evidence="8">Ellin6076</strain>
    </source>
</reference>
<keyword evidence="3 8" id="KW-0418">Kinase</keyword>
<dbReference type="CDD" id="cd14014">
    <property type="entry name" value="STKc_PknB_like"/>
    <property type="match status" value="1"/>
</dbReference>
<dbReference type="InterPro" id="IPR011009">
    <property type="entry name" value="Kinase-like_dom_sf"/>
</dbReference>
<evidence type="ECO:0000313" key="8">
    <source>
        <dbReference type="EMBL" id="ABJ82361.1"/>
    </source>
</evidence>
<feature type="binding site" evidence="6">
    <location>
        <position position="112"/>
    </location>
    <ligand>
        <name>ATP</name>
        <dbReference type="ChEBI" id="CHEBI:30616"/>
    </ligand>
</feature>
<organism evidence="8">
    <name type="scientific">Solibacter usitatus (strain Ellin6076)</name>
    <dbReference type="NCBI Taxonomy" id="234267"/>
    <lineage>
        <taxon>Bacteria</taxon>
        <taxon>Pseudomonadati</taxon>
        <taxon>Acidobacteriota</taxon>
        <taxon>Terriglobia</taxon>
        <taxon>Bryobacterales</taxon>
        <taxon>Solibacteraceae</taxon>
        <taxon>Candidatus Solibacter</taxon>
    </lineage>
</organism>
<dbReference type="InterPro" id="IPR017441">
    <property type="entry name" value="Protein_kinase_ATP_BS"/>
</dbReference>
<keyword evidence="2 6" id="KW-0547">Nucleotide-binding</keyword>
<keyword evidence="8" id="KW-0723">Serine/threonine-protein kinase</keyword>
<dbReference type="Gene3D" id="1.10.510.10">
    <property type="entry name" value="Transferase(Phosphotransferase) domain 1"/>
    <property type="match status" value="1"/>
</dbReference>
<dbReference type="InParanoid" id="Q029D0"/>
<dbReference type="eggNOG" id="COG5616">
    <property type="taxonomic scope" value="Bacteria"/>
</dbReference>
<dbReference type="GO" id="GO:0004674">
    <property type="term" value="F:protein serine/threonine kinase activity"/>
    <property type="evidence" value="ECO:0007669"/>
    <property type="project" value="UniProtKB-KW"/>
</dbReference>
<dbReference type="STRING" id="234267.Acid_1368"/>
<evidence type="ECO:0000256" key="6">
    <source>
        <dbReference type="PROSITE-ProRule" id="PRU10141"/>
    </source>
</evidence>
<evidence type="ECO:0000256" key="1">
    <source>
        <dbReference type="ARBA" id="ARBA00022679"/>
    </source>
</evidence>
<proteinExistence type="predicted"/>
<dbReference type="PROSITE" id="PS50005">
    <property type="entry name" value="TPR"/>
    <property type="match status" value="1"/>
</dbReference>
<keyword evidence="1" id="KW-0808">Transferase</keyword>
<dbReference type="EMBL" id="CP000473">
    <property type="protein sequence ID" value="ABJ82361.1"/>
    <property type="molecule type" value="Genomic_DNA"/>
</dbReference>
<dbReference type="GO" id="GO:0005524">
    <property type="term" value="F:ATP binding"/>
    <property type="evidence" value="ECO:0007669"/>
    <property type="project" value="UniProtKB-UniRule"/>
</dbReference>